<comment type="caution">
    <text evidence="5">The sequence shown here is derived from an EMBL/GenBank/DDBJ whole genome shotgun (WGS) entry which is preliminary data.</text>
</comment>
<name>A0A1F5B1A4_9BACT</name>
<keyword evidence="3" id="KW-0460">Magnesium</keyword>
<dbReference type="GO" id="GO:0005525">
    <property type="term" value="F:GTP binding"/>
    <property type="evidence" value="ECO:0007669"/>
    <property type="project" value="InterPro"/>
</dbReference>
<dbReference type="AlphaFoldDB" id="A0A1F5B1A4"/>
<dbReference type="InterPro" id="IPR012675">
    <property type="entry name" value="Beta-grasp_dom_sf"/>
</dbReference>
<feature type="non-terminal residue" evidence="5">
    <location>
        <position position="298"/>
    </location>
</feature>
<dbReference type="InterPro" id="IPR023192">
    <property type="entry name" value="TGS-like_dom_sf"/>
</dbReference>
<accession>A0A1F5B1A4</accession>
<dbReference type="Gene3D" id="3.40.50.300">
    <property type="entry name" value="P-loop containing nucleotide triphosphate hydrolases"/>
    <property type="match status" value="1"/>
</dbReference>
<dbReference type="InterPro" id="IPR006073">
    <property type="entry name" value="GTP-bd"/>
</dbReference>
<proteinExistence type="predicted"/>
<dbReference type="InterPro" id="IPR004396">
    <property type="entry name" value="ATPase_YchF/OLA1"/>
</dbReference>
<dbReference type="PANTHER" id="PTHR23305">
    <property type="entry name" value="OBG GTPASE FAMILY"/>
    <property type="match status" value="1"/>
</dbReference>
<dbReference type="GO" id="GO:0005524">
    <property type="term" value="F:ATP binding"/>
    <property type="evidence" value="ECO:0007669"/>
    <property type="project" value="UniProtKB-KW"/>
</dbReference>
<keyword evidence="2" id="KW-0067">ATP-binding</keyword>
<dbReference type="Gene3D" id="1.10.150.300">
    <property type="entry name" value="TGS-like domain"/>
    <property type="match status" value="1"/>
</dbReference>
<evidence type="ECO:0000256" key="3">
    <source>
        <dbReference type="ARBA" id="ARBA00022842"/>
    </source>
</evidence>
<dbReference type="PANTHER" id="PTHR23305:SF18">
    <property type="entry name" value="OBG-TYPE G DOMAIN-CONTAINING PROTEIN"/>
    <property type="match status" value="1"/>
</dbReference>
<evidence type="ECO:0000313" key="6">
    <source>
        <dbReference type="Proteomes" id="UP000176639"/>
    </source>
</evidence>
<gene>
    <name evidence="5" type="ORF">A2Z10_01740</name>
</gene>
<dbReference type="PRINTS" id="PR00326">
    <property type="entry name" value="GTP1OBG"/>
</dbReference>
<organism evidence="5 6">
    <name type="scientific">Candidatus Azambacteria bacterium RBG_16_47_10</name>
    <dbReference type="NCBI Taxonomy" id="1797292"/>
    <lineage>
        <taxon>Bacteria</taxon>
        <taxon>Candidatus Azamiibacteriota</taxon>
    </lineage>
</organism>
<dbReference type="InterPro" id="IPR041706">
    <property type="entry name" value="YchF_N"/>
</dbReference>
<sequence length="298" mass="33221">MALSIGIVGLPNVGKSTLFKALTKKQVDIQNYPFCTIDPNVGVVTVPDERLEKLAAFSHTAKIVPTVIEFYDIAGLVKGASEGEGLGNQFLSHIRETKAIAQTVRIFEDENIIHVEKRIDPLGDIEVINLELIFADISTVSKRLERIGRDARSGDKNALADKALCEKIKATLEAGQLANTLTFQESELPIIRELNLLTAKTILYMLNKKLGGKNLDEMNDERYQRLMAYFEKTGSFYVVLDAALELEMNDLTPEEREEYKKEFGITGASGVDELIKKCYAILGLETYLTTGEIETRAW</sequence>
<protein>
    <submittedName>
        <fullName evidence="5">Redox-regulated ATPase YchF</fullName>
    </submittedName>
</protein>
<dbReference type="GO" id="GO:0005737">
    <property type="term" value="C:cytoplasm"/>
    <property type="evidence" value="ECO:0007669"/>
    <property type="project" value="TreeGrafter"/>
</dbReference>
<dbReference type="Pfam" id="PF01926">
    <property type="entry name" value="MMR_HSR1"/>
    <property type="match status" value="1"/>
</dbReference>
<dbReference type="GO" id="GO:0016887">
    <property type="term" value="F:ATP hydrolysis activity"/>
    <property type="evidence" value="ECO:0007669"/>
    <property type="project" value="InterPro"/>
</dbReference>
<feature type="domain" description="OBG-type G" evidence="4">
    <location>
        <begin position="3"/>
        <end position="298"/>
    </location>
</feature>
<dbReference type="Proteomes" id="UP000176639">
    <property type="component" value="Unassembled WGS sequence"/>
</dbReference>
<reference evidence="5 6" key="1">
    <citation type="journal article" date="2016" name="Nat. Commun.">
        <title>Thousands of microbial genomes shed light on interconnected biogeochemical processes in an aquifer system.</title>
        <authorList>
            <person name="Anantharaman K."/>
            <person name="Brown C.T."/>
            <person name="Hug L.A."/>
            <person name="Sharon I."/>
            <person name="Castelle C.J."/>
            <person name="Probst A.J."/>
            <person name="Thomas B.C."/>
            <person name="Singh A."/>
            <person name="Wilkins M.J."/>
            <person name="Karaoz U."/>
            <person name="Brodie E.L."/>
            <person name="Williams K.H."/>
            <person name="Hubbard S.S."/>
            <person name="Banfield J.F."/>
        </authorList>
    </citation>
    <scope>NUCLEOTIDE SEQUENCE [LARGE SCALE GENOMIC DNA]</scope>
</reference>
<dbReference type="Gene3D" id="3.10.20.30">
    <property type="match status" value="1"/>
</dbReference>
<dbReference type="FunFam" id="1.10.150.300:FF:000001">
    <property type="entry name" value="Ribosome-binding ATPase YchF"/>
    <property type="match status" value="1"/>
</dbReference>
<evidence type="ECO:0000259" key="4">
    <source>
        <dbReference type="PROSITE" id="PS51710"/>
    </source>
</evidence>
<dbReference type="EMBL" id="MEYI01000005">
    <property type="protein sequence ID" value="OGD24347.1"/>
    <property type="molecule type" value="Genomic_DNA"/>
</dbReference>
<dbReference type="PROSITE" id="PS51710">
    <property type="entry name" value="G_OBG"/>
    <property type="match status" value="1"/>
</dbReference>
<evidence type="ECO:0000256" key="1">
    <source>
        <dbReference type="ARBA" id="ARBA00022741"/>
    </source>
</evidence>
<dbReference type="InterPro" id="IPR027417">
    <property type="entry name" value="P-loop_NTPase"/>
</dbReference>
<dbReference type="NCBIfam" id="TIGR00092">
    <property type="entry name" value="redox-regulated ATPase YchF"/>
    <property type="match status" value="1"/>
</dbReference>
<evidence type="ECO:0000313" key="5">
    <source>
        <dbReference type="EMBL" id="OGD24347.1"/>
    </source>
</evidence>
<dbReference type="CDD" id="cd01900">
    <property type="entry name" value="YchF"/>
    <property type="match status" value="1"/>
</dbReference>
<dbReference type="InterPro" id="IPR031167">
    <property type="entry name" value="G_OBG"/>
</dbReference>
<dbReference type="SUPFAM" id="SSF52540">
    <property type="entry name" value="P-loop containing nucleoside triphosphate hydrolases"/>
    <property type="match status" value="1"/>
</dbReference>
<evidence type="ECO:0000256" key="2">
    <source>
        <dbReference type="ARBA" id="ARBA00022840"/>
    </source>
</evidence>
<keyword evidence="1" id="KW-0547">Nucleotide-binding</keyword>